<evidence type="ECO:0000313" key="3">
    <source>
        <dbReference type="Proteomes" id="UP000823921"/>
    </source>
</evidence>
<reference evidence="2" key="1">
    <citation type="journal article" date="2021" name="PeerJ">
        <title>Extensive microbial diversity within the chicken gut microbiome revealed by metagenomics and culture.</title>
        <authorList>
            <person name="Gilroy R."/>
            <person name="Ravi A."/>
            <person name="Getino M."/>
            <person name="Pursley I."/>
            <person name="Horton D.L."/>
            <person name="Alikhan N.F."/>
            <person name="Baker D."/>
            <person name="Gharbi K."/>
            <person name="Hall N."/>
            <person name="Watson M."/>
            <person name="Adriaenssens E.M."/>
            <person name="Foster-Nyarko E."/>
            <person name="Jarju S."/>
            <person name="Secka A."/>
            <person name="Antonio M."/>
            <person name="Oren A."/>
            <person name="Chaudhuri R.R."/>
            <person name="La Ragione R."/>
            <person name="Hildebrand F."/>
            <person name="Pallen M.J."/>
        </authorList>
    </citation>
    <scope>NUCLEOTIDE SEQUENCE</scope>
    <source>
        <strain evidence="2">CHK192-8294</strain>
    </source>
</reference>
<dbReference type="Proteomes" id="UP000823921">
    <property type="component" value="Unassembled WGS sequence"/>
</dbReference>
<evidence type="ECO:0000313" key="2">
    <source>
        <dbReference type="EMBL" id="HJB80527.1"/>
    </source>
</evidence>
<accession>A0A9D2MLQ8</accession>
<keyword evidence="1" id="KW-0812">Transmembrane</keyword>
<feature type="transmembrane region" description="Helical" evidence="1">
    <location>
        <begin position="9"/>
        <end position="28"/>
    </location>
</feature>
<dbReference type="AlphaFoldDB" id="A0A9D2MLQ8"/>
<proteinExistence type="predicted"/>
<comment type="caution">
    <text evidence="2">The sequence shown here is derived from an EMBL/GenBank/DDBJ whole genome shotgun (WGS) entry which is preliminary data.</text>
</comment>
<keyword evidence="1" id="KW-0472">Membrane</keyword>
<evidence type="ECO:0000256" key="1">
    <source>
        <dbReference type="SAM" id="Phobius"/>
    </source>
</evidence>
<organism evidence="2 3">
    <name type="scientific">Candidatus Flavonifractor intestinigallinarum</name>
    <dbReference type="NCBI Taxonomy" id="2838586"/>
    <lineage>
        <taxon>Bacteria</taxon>
        <taxon>Bacillati</taxon>
        <taxon>Bacillota</taxon>
        <taxon>Clostridia</taxon>
        <taxon>Eubacteriales</taxon>
        <taxon>Oscillospiraceae</taxon>
        <taxon>Flavonifractor</taxon>
    </lineage>
</organism>
<dbReference type="EMBL" id="DWXO01000059">
    <property type="protein sequence ID" value="HJB80527.1"/>
    <property type="molecule type" value="Genomic_DNA"/>
</dbReference>
<feature type="transmembrane region" description="Helical" evidence="1">
    <location>
        <begin position="34"/>
        <end position="53"/>
    </location>
</feature>
<sequence length="67" mass="7273">MSRTQGQQLQAMGCILIVTVMLLDHFFFSIQEGFILAAACLSAVLLIAGIQIVKRADARAEQSSPHI</sequence>
<protein>
    <submittedName>
        <fullName evidence="2">Uncharacterized protein</fullName>
    </submittedName>
</protein>
<keyword evidence="1" id="KW-1133">Transmembrane helix</keyword>
<reference evidence="2" key="2">
    <citation type="submission" date="2021-04" db="EMBL/GenBank/DDBJ databases">
        <authorList>
            <person name="Gilroy R."/>
        </authorList>
    </citation>
    <scope>NUCLEOTIDE SEQUENCE</scope>
    <source>
        <strain evidence="2">CHK192-8294</strain>
    </source>
</reference>
<gene>
    <name evidence="2" type="ORF">H9712_06045</name>
</gene>
<name>A0A9D2MLQ8_9FIRM</name>